<keyword evidence="1" id="KW-0596">Phosphopantetheine</keyword>
<keyword evidence="2" id="KW-0597">Phosphoprotein</keyword>
<accession>A0ABW1Y474</accession>
<feature type="region of interest" description="Disordered" evidence="3">
    <location>
        <begin position="1"/>
        <end position="38"/>
    </location>
</feature>
<dbReference type="NCBIfam" id="TIGR01733">
    <property type="entry name" value="AA-adenyl-dom"/>
    <property type="match status" value="1"/>
</dbReference>
<dbReference type="SUPFAM" id="SSF56801">
    <property type="entry name" value="Acetyl-CoA synthetase-like"/>
    <property type="match status" value="1"/>
</dbReference>
<dbReference type="EMBL" id="JBHSUW010000001">
    <property type="protein sequence ID" value="MFC6505404.1"/>
    <property type="molecule type" value="Genomic_DNA"/>
</dbReference>
<dbReference type="InterPro" id="IPR042099">
    <property type="entry name" value="ANL_N_sf"/>
</dbReference>
<sequence>MNSADSTTQTASTQAASTQTAHASFPPGPGHRFPPDRAGRERLERSFDAVLPARGGKDGAQSRAAVLTVAMAALVHRYTGLDPVPIDLLHGKESVTVTVTVTDEASTADLVAELSGVPRSRSAPGPFALALTADPGAASTAHGQDAIPGRELVLYAYQASPKVTLSLDAARFDNAYADRVAGHFEVLLAQMADAPDAPVTRLNILTAAEADTVLRAWNATDAQVTEDICLHQAFEARATREPDAVAAVFGAQSWSFGAVNRRANQLAHRLIEFGVRPDVRVGLHLHKTPDLLIAILGVLKAGGAYVPLDPAYPQDRLETMVAGTGCEVMISSRGLDGTLSARVRHHLVLDEPGSLLDGPTDNPVTEVRPDSLCYVIHTSGSTGTPKPIALCHRGVLNNLADLNTRYGVGSEDAVLALSSPSFDMSVYEFLGIILAGGTVVIPDQEAGHHPASWWELVHRHHVTVWNTAPPLIELFLDHAEINGDGRPLPLRLCMTGGDWVPTTMPARFRKVAPTLRFVALGGATEASIHSTAYEWDAAEEWSGGHLPYGRPLANQRTFILDERMMPVPVGVPGELYLAGTGLARGYLGRSRDTGERFVRWSFGDRCAERLYRTGDMAKFWPDGLIEILGRKDFQVKINGIRVELGEIESVLAAHPDVRRAVVVSRAAEDGHVTLAGYVTARRGGTPDRAALFDALRARLPQHMIPSSIEIVESLPLNKNGKVDRRALSSPATAHPAVAPVPARARTGTWHRLVSDAWCDVLGVDHLDGHANFFNHGGDSMKAIRSMVRIDRRLRVSDIYEHPTVTALADHLTERYGEQPGA</sequence>
<dbReference type="Gene3D" id="3.30.300.30">
    <property type="match status" value="1"/>
</dbReference>
<protein>
    <submittedName>
        <fullName evidence="5">Amino acid adenylation domain-containing protein</fullName>
    </submittedName>
</protein>
<dbReference type="InterPro" id="IPR036736">
    <property type="entry name" value="ACP-like_sf"/>
</dbReference>
<evidence type="ECO:0000256" key="3">
    <source>
        <dbReference type="SAM" id="MobiDB-lite"/>
    </source>
</evidence>
<evidence type="ECO:0000313" key="5">
    <source>
        <dbReference type="EMBL" id="MFC6505404.1"/>
    </source>
</evidence>
<dbReference type="Pfam" id="PF00550">
    <property type="entry name" value="PP-binding"/>
    <property type="match status" value="1"/>
</dbReference>
<feature type="domain" description="Polyketide synthase-like phosphopantetheine-binding" evidence="4">
    <location>
        <begin position="750"/>
        <end position="815"/>
    </location>
</feature>
<dbReference type="Gene3D" id="3.40.50.12780">
    <property type="entry name" value="N-terminal domain of ligase-like"/>
    <property type="match status" value="1"/>
</dbReference>
<dbReference type="InterPro" id="IPR045851">
    <property type="entry name" value="AMP-bd_C_sf"/>
</dbReference>
<feature type="compositionally biased region" description="Low complexity" evidence="3">
    <location>
        <begin position="1"/>
        <end position="24"/>
    </location>
</feature>
<reference evidence="6" key="1">
    <citation type="journal article" date="2019" name="Int. J. Syst. Evol. Microbiol.">
        <title>The Global Catalogue of Microorganisms (GCM) 10K type strain sequencing project: providing services to taxonomists for standard genome sequencing and annotation.</title>
        <authorList>
            <consortium name="The Broad Institute Genomics Platform"/>
            <consortium name="The Broad Institute Genome Sequencing Center for Infectious Disease"/>
            <person name="Wu L."/>
            <person name="Ma J."/>
        </authorList>
    </citation>
    <scope>NUCLEOTIDE SEQUENCE [LARGE SCALE GENOMIC DNA]</scope>
    <source>
        <strain evidence="6">JCM 4504</strain>
    </source>
</reference>
<name>A0ABW1Y474_STRPL</name>
<dbReference type="Pfam" id="PF00501">
    <property type="entry name" value="AMP-binding"/>
    <property type="match status" value="1"/>
</dbReference>
<dbReference type="SUPFAM" id="SSF47336">
    <property type="entry name" value="ACP-like"/>
    <property type="match status" value="1"/>
</dbReference>
<comment type="caution">
    <text evidence="5">The sequence shown here is derived from an EMBL/GenBank/DDBJ whole genome shotgun (WGS) entry which is preliminary data.</text>
</comment>
<dbReference type="InterPro" id="IPR000873">
    <property type="entry name" value="AMP-dep_synth/lig_dom"/>
</dbReference>
<evidence type="ECO:0000259" key="4">
    <source>
        <dbReference type="SMART" id="SM00823"/>
    </source>
</evidence>
<dbReference type="SMART" id="SM00823">
    <property type="entry name" value="PKS_PP"/>
    <property type="match status" value="1"/>
</dbReference>
<dbReference type="Gene3D" id="3.30.559.30">
    <property type="entry name" value="Nonribosomal peptide synthetase, condensation domain"/>
    <property type="match status" value="1"/>
</dbReference>
<dbReference type="Pfam" id="PF13193">
    <property type="entry name" value="AMP-binding_C"/>
    <property type="match status" value="1"/>
</dbReference>
<dbReference type="Proteomes" id="UP001596321">
    <property type="component" value="Unassembled WGS sequence"/>
</dbReference>
<dbReference type="PANTHER" id="PTHR45527">
    <property type="entry name" value="NONRIBOSOMAL PEPTIDE SYNTHETASE"/>
    <property type="match status" value="1"/>
</dbReference>
<dbReference type="InterPro" id="IPR025110">
    <property type="entry name" value="AMP-bd_C"/>
</dbReference>
<dbReference type="PROSITE" id="PS00455">
    <property type="entry name" value="AMP_BINDING"/>
    <property type="match status" value="1"/>
</dbReference>
<dbReference type="InterPro" id="IPR020845">
    <property type="entry name" value="AMP-binding_CS"/>
</dbReference>
<dbReference type="Gene3D" id="1.10.1200.10">
    <property type="entry name" value="ACP-like"/>
    <property type="match status" value="1"/>
</dbReference>
<dbReference type="SUPFAM" id="SSF52777">
    <property type="entry name" value="CoA-dependent acyltransferases"/>
    <property type="match status" value="1"/>
</dbReference>
<proteinExistence type="predicted"/>
<keyword evidence="6" id="KW-1185">Reference proteome</keyword>
<dbReference type="InterPro" id="IPR010071">
    <property type="entry name" value="AA_adenyl_dom"/>
</dbReference>
<dbReference type="CDD" id="cd05930">
    <property type="entry name" value="A_NRPS"/>
    <property type="match status" value="1"/>
</dbReference>
<dbReference type="RefSeq" id="WP_125537098.1">
    <property type="nucleotide sequence ID" value="NZ_BMUJ01000018.1"/>
</dbReference>
<evidence type="ECO:0000313" key="6">
    <source>
        <dbReference type="Proteomes" id="UP001596321"/>
    </source>
</evidence>
<gene>
    <name evidence="5" type="ORF">ACFQFF_28990</name>
</gene>
<evidence type="ECO:0000256" key="2">
    <source>
        <dbReference type="ARBA" id="ARBA00022553"/>
    </source>
</evidence>
<organism evidence="5 6">
    <name type="scientific">Streptomyces plicatus</name>
    <dbReference type="NCBI Taxonomy" id="1922"/>
    <lineage>
        <taxon>Bacteria</taxon>
        <taxon>Bacillati</taxon>
        <taxon>Actinomycetota</taxon>
        <taxon>Actinomycetes</taxon>
        <taxon>Kitasatosporales</taxon>
        <taxon>Streptomycetaceae</taxon>
        <taxon>Streptomyces</taxon>
        <taxon>Streptomyces rochei group</taxon>
    </lineage>
</organism>
<dbReference type="InterPro" id="IPR009081">
    <property type="entry name" value="PP-bd_ACP"/>
</dbReference>
<dbReference type="InterPro" id="IPR020806">
    <property type="entry name" value="PKS_PP-bd"/>
</dbReference>
<dbReference type="PANTHER" id="PTHR45527:SF1">
    <property type="entry name" value="FATTY ACID SYNTHASE"/>
    <property type="match status" value="1"/>
</dbReference>
<evidence type="ECO:0000256" key="1">
    <source>
        <dbReference type="ARBA" id="ARBA00022450"/>
    </source>
</evidence>